<keyword evidence="1" id="KW-0812">Transmembrane</keyword>
<dbReference type="PANTHER" id="PTHR35864:SF1">
    <property type="entry name" value="ZINC METALLOPROTEASE YWHC-RELATED"/>
    <property type="match status" value="1"/>
</dbReference>
<reference evidence="2" key="1">
    <citation type="journal article" date="2014" name="Genome Biol. Evol.">
        <title>Pangenome evidence for extensive interdomain horizontal transfer affecting lineage core and shell genes in uncultured planktonic thaumarchaeota and euryarchaeota.</title>
        <authorList>
            <person name="Deschamps P."/>
            <person name="Zivanovic Y."/>
            <person name="Moreira D."/>
            <person name="Rodriguez-Valera F."/>
            <person name="Lopez-Garcia P."/>
        </authorList>
    </citation>
    <scope>NUCLEOTIDE SEQUENCE</scope>
</reference>
<proteinExistence type="predicted"/>
<dbReference type="AlphaFoldDB" id="A0A075FSF2"/>
<keyword evidence="1" id="KW-1133">Transmembrane helix</keyword>
<dbReference type="InterPro" id="IPR052348">
    <property type="entry name" value="Metallopeptidase_M50B"/>
</dbReference>
<dbReference type="PANTHER" id="PTHR35864">
    <property type="entry name" value="ZINC METALLOPROTEASE MJ0611-RELATED"/>
    <property type="match status" value="1"/>
</dbReference>
<protein>
    <submittedName>
        <fullName evidence="2">Peptidase M50</fullName>
    </submittedName>
</protein>
<evidence type="ECO:0000313" key="2">
    <source>
        <dbReference type="EMBL" id="AIE94595.1"/>
    </source>
</evidence>
<name>A0A075FSF2_9EURY</name>
<feature type="transmembrane region" description="Helical" evidence="1">
    <location>
        <begin position="152"/>
        <end position="175"/>
    </location>
</feature>
<evidence type="ECO:0000256" key="1">
    <source>
        <dbReference type="SAM" id="Phobius"/>
    </source>
</evidence>
<feature type="transmembrane region" description="Helical" evidence="1">
    <location>
        <begin position="187"/>
        <end position="204"/>
    </location>
</feature>
<sequence>MWRDPSRRNQNFQVRYVMSDGWGEPVQINRRPHRKMAFSDYEKEQLRESIGFLTLAFALVIDPANGIKSIIDDPSILITTLPLAFAAVMTGFLLHELAHKWMAQQYGCWAEYRGNKNGLYFALAMSAFGFLLAAPGAVMVSGRITDRQNGIIAAVGPLTNIAIAIVALPIYIFTAGLDWPLSLLGELARFIIIINLILGGFNMIPVQPLDGSKVIMWSKTAYLGIIAAIFALAMVYWNSPVLG</sequence>
<feature type="transmembrane region" description="Helical" evidence="1">
    <location>
        <begin position="118"/>
        <end position="140"/>
    </location>
</feature>
<accession>A0A075FSF2</accession>
<dbReference type="EMBL" id="KF900426">
    <property type="protein sequence ID" value="AIE94595.1"/>
    <property type="molecule type" value="Genomic_DNA"/>
</dbReference>
<feature type="transmembrane region" description="Helical" evidence="1">
    <location>
        <begin position="76"/>
        <end position="98"/>
    </location>
</feature>
<keyword evidence="1" id="KW-0472">Membrane</keyword>
<feature type="transmembrane region" description="Helical" evidence="1">
    <location>
        <begin position="216"/>
        <end position="237"/>
    </location>
</feature>
<organism evidence="2">
    <name type="scientific">uncultured marine group II/III euryarchaeote AD1000_49_E05</name>
    <dbReference type="NCBI Taxonomy" id="1457779"/>
    <lineage>
        <taxon>Archaea</taxon>
        <taxon>Methanobacteriati</taxon>
        <taxon>Methanobacteriota</taxon>
        <taxon>environmental samples</taxon>
    </lineage>
</organism>